<reference evidence="3" key="2">
    <citation type="submission" date="2025-08" db="UniProtKB">
        <authorList>
            <consortium name="Ensembl"/>
        </authorList>
    </citation>
    <scope>IDENTIFICATION</scope>
</reference>
<feature type="compositionally biased region" description="Polar residues" evidence="1">
    <location>
        <begin position="27"/>
        <end position="37"/>
    </location>
</feature>
<name>A0A452RRD9_URSAM</name>
<evidence type="ECO:0000259" key="2">
    <source>
        <dbReference type="Pfam" id="PF11416"/>
    </source>
</evidence>
<keyword evidence="4" id="KW-1185">Reference proteome</keyword>
<evidence type="ECO:0000313" key="4">
    <source>
        <dbReference type="Proteomes" id="UP000291022"/>
    </source>
</evidence>
<dbReference type="InterPro" id="IPR021538">
    <property type="entry name" value="Syntaxin-5_N"/>
</dbReference>
<proteinExistence type="predicted"/>
<evidence type="ECO:0000256" key="1">
    <source>
        <dbReference type="SAM" id="MobiDB-lite"/>
    </source>
</evidence>
<dbReference type="Ensembl" id="ENSUAMT00000024433.1">
    <property type="protein sequence ID" value="ENSUAMP00000021855.1"/>
    <property type="gene ID" value="ENSUAMG00000017188.1"/>
</dbReference>
<sequence length="102" mass="11066">MIPRKRYGSKNTDQGVYLGLSKTQVLSPATAGSSSSDIAPLPPPVALVPPPPNTMSCRDRTQEFLSACKSLQSRQAHWERPQQHICQAGEADNLGKAQVPLR</sequence>
<evidence type="ECO:0000313" key="3">
    <source>
        <dbReference type="Ensembl" id="ENSUAMP00000021855.1"/>
    </source>
</evidence>
<accession>A0A452RRD9</accession>
<reference evidence="3" key="3">
    <citation type="submission" date="2025-09" db="UniProtKB">
        <authorList>
            <consortium name="Ensembl"/>
        </authorList>
    </citation>
    <scope>IDENTIFICATION</scope>
</reference>
<dbReference type="Proteomes" id="UP000291022">
    <property type="component" value="Unassembled WGS sequence"/>
</dbReference>
<feature type="domain" description="Syntaxin-5 N-terminal Sly1p-binding" evidence="2">
    <location>
        <begin position="54"/>
        <end position="74"/>
    </location>
</feature>
<reference evidence="4" key="1">
    <citation type="submission" date="2016-06" db="EMBL/GenBank/DDBJ databases">
        <title>De novo assembly and RNA-Seq shows season-dependent expression and editing in black bear kidneys.</title>
        <authorList>
            <person name="Korstanje R."/>
            <person name="Srivastava A."/>
            <person name="Sarsani V.K."/>
            <person name="Sheehan S.M."/>
            <person name="Seger R.L."/>
            <person name="Barter M.E."/>
            <person name="Lindqvist C."/>
            <person name="Brody L.C."/>
            <person name="Mullikin J.C."/>
        </authorList>
    </citation>
    <scope>NUCLEOTIDE SEQUENCE [LARGE SCALE GENOMIC DNA]</scope>
</reference>
<organism evidence="3 4">
    <name type="scientific">Ursus americanus</name>
    <name type="common">American black bear</name>
    <name type="synonym">Euarctos americanus</name>
    <dbReference type="NCBI Taxonomy" id="9643"/>
    <lineage>
        <taxon>Eukaryota</taxon>
        <taxon>Metazoa</taxon>
        <taxon>Chordata</taxon>
        <taxon>Craniata</taxon>
        <taxon>Vertebrata</taxon>
        <taxon>Euteleostomi</taxon>
        <taxon>Mammalia</taxon>
        <taxon>Eutheria</taxon>
        <taxon>Laurasiatheria</taxon>
        <taxon>Carnivora</taxon>
        <taxon>Caniformia</taxon>
        <taxon>Ursidae</taxon>
        <taxon>Ursus</taxon>
    </lineage>
</organism>
<feature type="region of interest" description="Disordered" evidence="1">
    <location>
        <begin position="27"/>
        <end position="47"/>
    </location>
</feature>
<dbReference type="AlphaFoldDB" id="A0A452RRD9"/>
<protein>
    <recommendedName>
        <fullName evidence="2">Syntaxin-5 N-terminal Sly1p-binding domain-containing protein</fullName>
    </recommendedName>
</protein>
<dbReference type="Pfam" id="PF11416">
    <property type="entry name" value="Syntaxin-5_N"/>
    <property type="match status" value="1"/>
</dbReference>
<dbReference type="GeneTree" id="ENSGT01060000249020"/>